<dbReference type="Proteomes" id="UP000268014">
    <property type="component" value="Unassembled WGS sequence"/>
</dbReference>
<sequence>MLDYIRLLICHCFSVCNTEQDVCILAWAFVRLLRVSGYAEPSSLLVTLSQFDVPMLTVRCANKRLEPLPPPRASCCRVGWFACLRPCRQLPL</sequence>
<name>A0A0N4WNY1_HAEPC</name>
<evidence type="ECO:0000313" key="3">
    <source>
        <dbReference type="WBParaSite" id="HPLM_0001302801-mRNA-1"/>
    </source>
</evidence>
<dbReference type="EMBL" id="UZAF01018057">
    <property type="protein sequence ID" value="VDO47574.1"/>
    <property type="molecule type" value="Genomic_DNA"/>
</dbReference>
<accession>A0A0N4WNY1</accession>
<proteinExistence type="predicted"/>
<reference evidence="1 2" key="2">
    <citation type="submission" date="2018-11" db="EMBL/GenBank/DDBJ databases">
        <authorList>
            <consortium name="Pathogen Informatics"/>
        </authorList>
    </citation>
    <scope>NUCLEOTIDE SEQUENCE [LARGE SCALE GENOMIC DNA]</scope>
    <source>
        <strain evidence="1 2">MHpl1</strain>
    </source>
</reference>
<organism evidence="3">
    <name type="scientific">Haemonchus placei</name>
    <name type="common">Barber's pole worm</name>
    <dbReference type="NCBI Taxonomy" id="6290"/>
    <lineage>
        <taxon>Eukaryota</taxon>
        <taxon>Metazoa</taxon>
        <taxon>Ecdysozoa</taxon>
        <taxon>Nematoda</taxon>
        <taxon>Chromadorea</taxon>
        <taxon>Rhabditida</taxon>
        <taxon>Rhabditina</taxon>
        <taxon>Rhabditomorpha</taxon>
        <taxon>Strongyloidea</taxon>
        <taxon>Trichostrongylidae</taxon>
        <taxon>Haemonchus</taxon>
    </lineage>
</organism>
<protein>
    <submittedName>
        <fullName evidence="3">Secreted protein</fullName>
    </submittedName>
</protein>
<dbReference type="AlphaFoldDB" id="A0A0N4WNY1"/>
<gene>
    <name evidence="1" type="ORF">HPLM_LOCUS13022</name>
</gene>
<dbReference type="WBParaSite" id="HPLM_0001302801-mRNA-1">
    <property type="protein sequence ID" value="HPLM_0001302801-mRNA-1"/>
    <property type="gene ID" value="HPLM_0001302801"/>
</dbReference>
<reference evidence="3" key="1">
    <citation type="submission" date="2017-02" db="UniProtKB">
        <authorList>
            <consortium name="WormBaseParasite"/>
        </authorList>
    </citation>
    <scope>IDENTIFICATION</scope>
</reference>
<evidence type="ECO:0000313" key="1">
    <source>
        <dbReference type="EMBL" id="VDO47574.1"/>
    </source>
</evidence>
<evidence type="ECO:0000313" key="2">
    <source>
        <dbReference type="Proteomes" id="UP000268014"/>
    </source>
</evidence>
<keyword evidence="2" id="KW-1185">Reference proteome</keyword>